<gene>
    <name evidence="3" type="ORF">I5803_07455</name>
</gene>
<feature type="region of interest" description="Disordered" evidence="1">
    <location>
        <begin position="935"/>
        <end position="961"/>
    </location>
</feature>
<dbReference type="NCBIfam" id="TIGR03504">
    <property type="entry name" value="FimV_Cterm"/>
    <property type="match status" value="1"/>
</dbReference>
<dbReference type="InterPro" id="IPR020011">
    <property type="entry name" value="FimV_C"/>
</dbReference>
<dbReference type="EMBL" id="JADWYS010000001">
    <property type="protein sequence ID" value="MBG9387850.1"/>
    <property type="molecule type" value="Genomic_DNA"/>
</dbReference>
<dbReference type="InterPro" id="IPR018392">
    <property type="entry name" value="LysM"/>
</dbReference>
<dbReference type="InterPro" id="IPR038440">
    <property type="entry name" value="FimV_C_sf"/>
</dbReference>
<organism evidence="3 4">
    <name type="scientific">Caenimonas aquaedulcis</name>
    <dbReference type="NCBI Taxonomy" id="2793270"/>
    <lineage>
        <taxon>Bacteria</taxon>
        <taxon>Pseudomonadati</taxon>
        <taxon>Pseudomonadota</taxon>
        <taxon>Betaproteobacteria</taxon>
        <taxon>Burkholderiales</taxon>
        <taxon>Comamonadaceae</taxon>
        <taxon>Caenimonas</taxon>
    </lineage>
</organism>
<dbReference type="Pfam" id="PF25800">
    <property type="entry name" value="FimV_N"/>
    <property type="match status" value="1"/>
</dbReference>
<dbReference type="CDD" id="cd00118">
    <property type="entry name" value="LysM"/>
    <property type="match status" value="1"/>
</dbReference>
<accession>A0A931H3E1</accession>
<feature type="region of interest" description="Disordered" evidence="1">
    <location>
        <begin position="823"/>
        <end position="894"/>
    </location>
</feature>
<evidence type="ECO:0000256" key="1">
    <source>
        <dbReference type="SAM" id="MobiDB-lite"/>
    </source>
</evidence>
<dbReference type="Gene3D" id="3.10.350.10">
    <property type="entry name" value="LysM domain"/>
    <property type="match status" value="1"/>
</dbReference>
<name>A0A931H3E1_9BURK</name>
<dbReference type="AlphaFoldDB" id="A0A931H3E1"/>
<dbReference type="NCBIfam" id="TIGR03505">
    <property type="entry name" value="FimV_core"/>
    <property type="match status" value="1"/>
</dbReference>
<feature type="compositionally biased region" description="Low complexity" evidence="1">
    <location>
        <begin position="166"/>
        <end position="213"/>
    </location>
</feature>
<feature type="region of interest" description="Disordered" evidence="1">
    <location>
        <begin position="308"/>
        <end position="341"/>
    </location>
</feature>
<reference evidence="3" key="1">
    <citation type="submission" date="2020-11" db="EMBL/GenBank/DDBJ databases">
        <title>Bacterial whole genome sequence for Caenimonas sp. DR4.4.</title>
        <authorList>
            <person name="Le V."/>
            <person name="Ko S.-R."/>
            <person name="Ahn C.-Y."/>
            <person name="Oh H.-M."/>
        </authorList>
    </citation>
    <scope>NUCLEOTIDE SEQUENCE</scope>
    <source>
        <strain evidence="3">DR4.4</strain>
    </source>
</reference>
<keyword evidence="4" id="KW-1185">Reference proteome</keyword>
<feature type="region of interest" description="Disordered" evidence="1">
    <location>
        <begin position="166"/>
        <end position="221"/>
    </location>
</feature>
<sequence>MMRKKLPADRAMGAQKPMTKPQWRATALAIAAAALLGVSTSTAYALGLGRITVQSALGEPLRAEIDVPEINAEEIASLRTAVASPEAFRAAGFEFNPTLSGIVITLQRRPDGRHFLQLSSNRAVNDPFVDLILETTWSSGRIVRDYTMLFDPPALRSNAAPLAAQVTPAAPSTRAPAPAPAPSARAPSVAPAAPAARAPAERPAPAAASRAPSGDGKQVTVQAGDTAGKIAAANKPASVSLDQMLVAMLRANPDAFIGGNINRLRAGAVVTVPTTEDANLIPPDDAKQTLVAQSRDFNEFRRRLAEGLPTTNVAPADRQSSGKIQAQVQEKKPGASAPDKLTLSKGAVQGKAAEDKIARERSAKDAAARVAELNKNIADLNRLSAASGPAGAGASGARPGVGVPVAGAASSAGKPASAAASAPAAKPASAPAMVTATAPASAAKPASAPAAAASAPVAASASAARPASAAPAVVAAPSPVASSASPMATVSPPSASAAVASASPASSAASAPVAMPSSVSASAAASSPASSAAAPASAPAPATVAAASAPKPSAVPRKAETSFLDDLLENPMVPAAIGGILAFLLGFGFYRAQQRKKSTQVDSSFLESRLQPDSFFGASGGQRIDTNEGNATGSSMVYSPSQLDAAGDVDPVAEADVYLAYGRDLQAEEILKEALRTNPQRVAVHSKLLEIYSKRRDNKAFELVATEAYGLTHGEGPVWEHICELGHELDATNPLYRPGGAPAEGAVAAAAAATAAGAAFSATSAQQATQGSQATQPVAAAPVDLDLDLDFDLDSPAEAPAAAPAAPVMGAYAPAPAPQPTLAMTVPPAPAGSDAMPPLDMDFGSASTVSMTSAPTEPAHLESPAADDNALSFDLDAPPPASPPPAAAPVAAAPAADSSGMIEFDLGSLSLDLPGATPAPAASAAAAATPAAAAKGLPEIDSGPSSRSGESTAGFEDSASGDPLATKFALAQEFNAIGDPDGARSLAQEVVAEASGDLKSKAQKFLAEIG</sequence>
<evidence type="ECO:0000313" key="4">
    <source>
        <dbReference type="Proteomes" id="UP000651050"/>
    </source>
</evidence>
<feature type="compositionally biased region" description="Polar residues" evidence="1">
    <location>
        <begin position="845"/>
        <end position="855"/>
    </location>
</feature>
<feature type="compositionally biased region" description="Polar residues" evidence="1">
    <location>
        <begin position="309"/>
        <end position="328"/>
    </location>
</feature>
<feature type="domain" description="FimV N-terminal" evidence="2">
    <location>
        <begin position="46"/>
        <end position="153"/>
    </location>
</feature>
<dbReference type="Gene3D" id="1.20.58.2200">
    <property type="match status" value="1"/>
</dbReference>
<evidence type="ECO:0000259" key="2">
    <source>
        <dbReference type="Pfam" id="PF25800"/>
    </source>
</evidence>
<comment type="caution">
    <text evidence="3">The sequence shown here is derived from an EMBL/GenBank/DDBJ whole genome shotgun (WGS) entry which is preliminary data.</text>
</comment>
<proteinExistence type="predicted"/>
<dbReference type="InterPro" id="IPR036779">
    <property type="entry name" value="LysM_dom_sf"/>
</dbReference>
<dbReference type="Proteomes" id="UP000651050">
    <property type="component" value="Unassembled WGS sequence"/>
</dbReference>
<dbReference type="InterPro" id="IPR057840">
    <property type="entry name" value="FimV_N"/>
</dbReference>
<evidence type="ECO:0000313" key="3">
    <source>
        <dbReference type="EMBL" id="MBG9387850.1"/>
    </source>
</evidence>
<feature type="compositionally biased region" description="Pro residues" evidence="1">
    <location>
        <begin position="877"/>
        <end position="887"/>
    </location>
</feature>
<protein>
    <submittedName>
        <fullName evidence="3">Fimbrial protein FimV</fullName>
    </submittedName>
</protein>
<dbReference type="InterPro" id="IPR020012">
    <property type="entry name" value="LysM_FimV"/>
</dbReference>